<evidence type="ECO:0000313" key="1">
    <source>
        <dbReference type="EMBL" id="AYA38505.1"/>
    </source>
</evidence>
<gene>
    <name evidence="1" type="ORF">D3Y59_16490</name>
</gene>
<name>A0A3B7R3B9_9BACT</name>
<sequence length="116" mass="13007">MLGFPSQRLSHLRVLSVDLNTVDPVQLARSLAHDRDIPSIPLCIEVDCHELRCLRTHGLAHLVSGLLHLRRAGVGVRLRNVSQPLHRLLQLLCVHPLFDIERHVPLLRVPALQPAA</sequence>
<evidence type="ECO:0008006" key="3">
    <source>
        <dbReference type="Google" id="ProtNLM"/>
    </source>
</evidence>
<dbReference type="EMBL" id="CP032317">
    <property type="protein sequence ID" value="AYA38505.1"/>
    <property type="molecule type" value="Genomic_DNA"/>
</dbReference>
<accession>A0A3B7R3B9</accession>
<proteinExistence type="predicted"/>
<dbReference type="AlphaFoldDB" id="A0A3B7R3B9"/>
<organism evidence="1 2">
    <name type="scientific">Hymenobacter oligotrophus</name>
    <dbReference type="NCBI Taxonomy" id="2319843"/>
    <lineage>
        <taxon>Bacteria</taxon>
        <taxon>Pseudomonadati</taxon>
        <taxon>Bacteroidota</taxon>
        <taxon>Cytophagia</taxon>
        <taxon>Cytophagales</taxon>
        <taxon>Hymenobacteraceae</taxon>
        <taxon>Hymenobacter</taxon>
    </lineage>
</organism>
<dbReference type="KEGG" id="hyh:D3Y59_16490"/>
<dbReference type="OrthoDB" id="894187at2"/>
<dbReference type="Gene3D" id="3.30.750.24">
    <property type="entry name" value="STAS domain"/>
    <property type="match status" value="1"/>
</dbReference>
<protein>
    <recommendedName>
        <fullName evidence="3">STAS domain-containing protein</fullName>
    </recommendedName>
</protein>
<dbReference type="InterPro" id="IPR036513">
    <property type="entry name" value="STAS_dom_sf"/>
</dbReference>
<reference evidence="1 2" key="1">
    <citation type="submission" date="2018-09" db="EMBL/GenBank/DDBJ databases">
        <title>Hymenobacter medium sp. nov., isolated from R2A medium.</title>
        <authorList>
            <person name="Yingchao G."/>
        </authorList>
    </citation>
    <scope>NUCLEOTIDE SEQUENCE [LARGE SCALE GENOMIC DNA]</scope>
    <source>
        <strain evidence="2">sh-6</strain>
    </source>
</reference>
<evidence type="ECO:0000313" key="2">
    <source>
        <dbReference type="Proteomes" id="UP000262802"/>
    </source>
</evidence>
<dbReference type="SUPFAM" id="SSF52091">
    <property type="entry name" value="SpoIIaa-like"/>
    <property type="match status" value="1"/>
</dbReference>
<dbReference type="RefSeq" id="WP_119446039.1">
    <property type="nucleotide sequence ID" value="NZ_CP032317.1"/>
</dbReference>
<keyword evidence="2" id="KW-1185">Reference proteome</keyword>
<dbReference type="Proteomes" id="UP000262802">
    <property type="component" value="Chromosome"/>
</dbReference>